<dbReference type="CDD" id="cd01061">
    <property type="entry name" value="RNase_T2_euk"/>
    <property type="match status" value="1"/>
</dbReference>
<sequence length="303" mass="33573">MKFCSLSFVTLIAIATAAPLNFNVQITSDSSYAVQSCQAFYDSPVAAFSCEATQTIPSTDLCCYETPNGVVMQTQFWDFNPDYADASTYSASTKTNSSSNPGDFVGLGTADQLFTIHGLWNDLCNGQYNTYCNNALNVQASDLQDIIVNKFGDSGLYNKMQQVWVSNSGSASSLWEHEYNKHGTCMTTIQPRCYTGEYQQYQTAYDFYRKVVEVWDSLPTYQFLENAGITPTLDKTYSLSDVQAALSQAHGAQVYVGCSNTDAISEIWYYNHVKGSVLTGIYKPIDTLTKSNCPADVRYLPKN</sequence>
<comment type="function">
    <text evidence="6">Rnase which modulates cell survival under stress conditions. Released from the vacuole to the cytoplasm during stress to promote tRNA and rRNA cleavage and to activate separately a downstream pathway that promotes cell death. Involved in cell size, vacuolar morphology and growth at high temperatures and high salt concentration.</text>
</comment>
<dbReference type="InterPro" id="IPR001568">
    <property type="entry name" value="RNase_T2-like"/>
</dbReference>
<keyword evidence="4" id="KW-0540">Nuclease</keyword>
<keyword evidence="4" id="KW-0378">Hydrolase</keyword>
<evidence type="ECO:0000256" key="8">
    <source>
        <dbReference type="SAM" id="SignalP"/>
    </source>
</evidence>
<evidence type="ECO:0000256" key="4">
    <source>
        <dbReference type="ARBA" id="ARBA00022759"/>
    </source>
</evidence>
<evidence type="ECO:0000256" key="7">
    <source>
        <dbReference type="RuleBase" id="RU004328"/>
    </source>
</evidence>
<dbReference type="EMBL" id="OZ004253">
    <property type="protein sequence ID" value="CAK7894207.1"/>
    <property type="molecule type" value="Genomic_DNA"/>
</dbReference>
<reference evidence="9 10" key="1">
    <citation type="submission" date="2024-01" db="EMBL/GenBank/DDBJ databases">
        <authorList>
            <consortium name="Genoscope - CEA"/>
            <person name="William W."/>
        </authorList>
    </citation>
    <scope>NUCLEOTIDE SEQUENCE [LARGE SCALE GENOMIC DNA]</scope>
    <source>
        <strain evidence="9 10">29B2s-10</strain>
    </source>
</reference>
<proteinExistence type="inferred from homology"/>
<dbReference type="PANTHER" id="PTHR11240:SF22">
    <property type="entry name" value="RIBONUCLEASE T2"/>
    <property type="match status" value="1"/>
</dbReference>
<evidence type="ECO:0000256" key="3">
    <source>
        <dbReference type="ARBA" id="ARBA00012571"/>
    </source>
</evidence>
<dbReference type="PROSITE" id="PS00531">
    <property type="entry name" value="RNASE_T2_2"/>
    <property type="match status" value="1"/>
</dbReference>
<dbReference type="SUPFAM" id="SSF55895">
    <property type="entry name" value="Ribonuclease Rh-like"/>
    <property type="match status" value="1"/>
</dbReference>
<evidence type="ECO:0000313" key="10">
    <source>
        <dbReference type="Proteomes" id="UP001497600"/>
    </source>
</evidence>
<dbReference type="PANTHER" id="PTHR11240">
    <property type="entry name" value="RIBONUCLEASE T2"/>
    <property type="match status" value="1"/>
</dbReference>
<accession>A0ABP0E6I2</accession>
<comment type="subcellular location">
    <subcellularLocation>
        <location evidence="1">Vacuole lumen</location>
    </subcellularLocation>
</comment>
<name>A0ABP0E6I2_9ASCO</name>
<dbReference type="InterPro" id="IPR033130">
    <property type="entry name" value="RNase_T2_His_AS_2"/>
</dbReference>
<feature type="signal peptide" evidence="8">
    <location>
        <begin position="1"/>
        <end position="17"/>
    </location>
</feature>
<protein>
    <recommendedName>
        <fullName evidence="3">ribonuclease T2</fullName>
        <ecNumber evidence="3">4.6.1.19</ecNumber>
    </recommendedName>
</protein>
<dbReference type="Pfam" id="PF00445">
    <property type="entry name" value="Ribonuclease_T2"/>
    <property type="match status" value="1"/>
</dbReference>
<evidence type="ECO:0000256" key="2">
    <source>
        <dbReference type="ARBA" id="ARBA00007469"/>
    </source>
</evidence>
<dbReference type="EC" id="4.6.1.19" evidence="3"/>
<evidence type="ECO:0000313" key="9">
    <source>
        <dbReference type="EMBL" id="CAK7894207.1"/>
    </source>
</evidence>
<feature type="chain" id="PRO_5047518545" description="ribonuclease T2" evidence="8">
    <location>
        <begin position="18"/>
        <end position="303"/>
    </location>
</feature>
<keyword evidence="4" id="KW-0255">Endonuclease</keyword>
<evidence type="ECO:0000256" key="5">
    <source>
        <dbReference type="ARBA" id="ARBA00023157"/>
    </source>
</evidence>
<evidence type="ECO:0000256" key="6">
    <source>
        <dbReference type="ARBA" id="ARBA00025494"/>
    </source>
</evidence>
<keyword evidence="10" id="KW-1185">Reference proteome</keyword>
<dbReference type="Gene3D" id="3.90.730.10">
    <property type="entry name" value="Ribonuclease T2-like"/>
    <property type="match status" value="1"/>
</dbReference>
<organism evidence="9 10">
    <name type="scientific">[Candida] anglica</name>
    <dbReference type="NCBI Taxonomy" id="148631"/>
    <lineage>
        <taxon>Eukaryota</taxon>
        <taxon>Fungi</taxon>
        <taxon>Dikarya</taxon>
        <taxon>Ascomycota</taxon>
        <taxon>Saccharomycotina</taxon>
        <taxon>Pichiomycetes</taxon>
        <taxon>Debaryomycetaceae</taxon>
        <taxon>Kurtzmaniella</taxon>
    </lineage>
</organism>
<dbReference type="Proteomes" id="UP001497600">
    <property type="component" value="Chromosome A"/>
</dbReference>
<dbReference type="InterPro" id="IPR033697">
    <property type="entry name" value="Ribonuclease_T2_eukaryotic"/>
</dbReference>
<dbReference type="InterPro" id="IPR036430">
    <property type="entry name" value="RNase_T2-like_sf"/>
</dbReference>
<comment type="similarity">
    <text evidence="2 7">Belongs to the RNase T2 family.</text>
</comment>
<keyword evidence="5" id="KW-1015">Disulfide bond</keyword>
<evidence type="ECO:0000256" key="1">
    <source>
        <dbReference type="ARBA" id="ARBA00004410"/>
    </source>
</evidence>
<keyword evidence="8" id="KW-0732">Signal</keyword>
<gene>
    <name evidence="9" type="ORF">CAAN4_A11408</name>
</gene>